<dbReference type="InterPro" id="IPR036291">
    <property type="entry name" value="NAD(P)-bd_dom_sf"/>
</dbReference>
<sequence>MRRKRALITGASRGIGAAIAQALAARGDAVAVHYRTDPEAAAKLVAALPGEGHVALRADLTRPEEIPGLVEGAVTALGGVDILVNNAAVFTPHPIAATSYENWRSDWRQTFEANLFAAADLTWQVTRHLLDRDEGPAGARVLMVGSRGAFRGEPVSPAYGASKAALHSLAQSLAVALAPYGIAVTAVAPGFTGTEMAARLLDDDERGPAIRAQSPFDRVAEPHEIAAAVAWLTSAEAEWASGAVLDLNGASYLR</sequence>
<name>A0A4U0SPR2_9ACTN</name>
<gene>
    <name evidence="3" type="ORF">FCI23_08975</name>
</gene>
<evidence type="ECO:0000313" key="3">
    <source>
        <dbReference type="EMBL" id="TKA12044.1"/>
    </source>
</evidence>
<dbReference type="AlphaFoldDB" id="A0A4U0SPR2"/>
<dbReference type="InterPro" id="IPR002347">
    <property type="entry name" value="SDR_fam"/>
</dbReference>
<proteinExistence type="inferred from homology"/>
<dbReference type="GO" id="GO:0016491">
    <property type="term" value="F:oxidoreductase activity"/>
    <property type="evidence" value="ECO:0007669"/>
    <property type="project" value="UniProtKB-KW"/>
</dbReference>
<dbReference type="InterPro" id="IPR020904">
    <property type="entry name" value="Sc_DH/Rdtase_CS"/>
</dbReference>
<dbReference type="Proteomes" id="UP000305778">
    <property type="component" value="Unassembled WGS sequence"/>
</dbReference>
<reference evidence="3 4" key="1">
    <citation type="submission" date="2019-04" db="EMBL/GenBank/DDBJ databases">
        <title>Streptomyces oryziradicis sp. nov., a novel actinomycete isolated from rhizosphere soil of rice (Oryza sativa L.).</title>
        <authorList>
            <person name="Li C."/>
        </authorList>
    </citation>
    <scope>NUCLEOTIDE SEQUENCE [LARGE SCALE GENOMIC DNA]</scope>
    <source>
        <strain evidence="3 4">NEAU-C40</strain>
    </source>
</reference>
<dbReference type="FunFam" id="3.40.50.720:FF:000084">
    <property type="entry name" value="Short-chain dehydrogenase reductase"/>
    <property type="match status" value="1"/>
</dbReference>
<dbReference type="Pfam" id="PF13561">
    <property type="entry name" value="adh_short_C2"/>
    <property type="match status" value="1"/>
</dbReference>
<dbReference type="Gene3D" id="3.40.50.720">
    <property type="entry name" value="NAD(P)-binding Rossmann-like Domain"/>
    <property type="match status" value="1"/>
</dbReference>
<dbReference type="CDD" id="cd05233">
    <property type="entry name" value="SDR_c"/>
    <property type="match status" value="1"/>
</dbReference>
<evidence type="ECO:0000256" key="1">
    <source>
        <dbReference type="ARBA" id="ARBA00006484"/>
    </source>
</evidence>
<protein>
    <submittedName>
        <fullName evidence="3">SDR family oxidoreductase</fullName>
    </submittedName>
</protein>
<comment type="similarity">
    <text evidence="1">Belongs to the short-chain dehydrogenases/reductases (SDR) family.</text>
</comment>
<accession>A0A4U0SPR2</accession>
<dbReference type="OrthoDB" id="9804774at2"/>
<dbReference type="PRINTS" id="PR00080">
    <property type="entry name" value="SDRFAMILY"/>
</dbReference>
<evidence type="ECO:0000313" key="4">
    <source>
        <dbReference type="Proteomes" id="UP000305778"/>
    </source>
</evidence>
<dbReference type="PANTHER" id="PTHR43639">
    <property type="entry name" value="OXIDOREDUCTASE, SHORT-CHAIN DEHYDROGENASE/REDUCTASE FAMILY (AFU_ORTHOLOGUE AFUA_5G02870)"/>
    <property type="match status" value="1"/>
</dbReference>
<dbReference type="EMBL" id="SUMC01000006">
    <property type="protein sequence ID" value="TKA12044.1"/>
    <property type="molecule type" value="Genomic_DNA"/>
</dbReference>
<keyword evidence="2" id="KW-0560">Oxidoreductase</keyword>
<evidence type="ECO:0000256" key="2">
    <source>
        <dbReference type="ARBA" id="ARBA00023002"/>
    </source>
</evidence>
<dbReference type="SUPFAM" id="SSF51735">
    <property type="entry name" value="NAD(P)-binding Rossmann-fold domains"/>
    <property type="match status" value="1"/>
</dbReference>
<dbReference type="PANTHER" id="PTHR43639:SF1">
    <property type="entry name" value="SHORT-CHAIN DEHYDROGENASE_REDUCTASE FAMILY PROTEIN"/>
    <property type="match status" value="1"/>
</dbReference>
<keyword evidence="4" id="KW-1185">Reference proteome</keyword>
<dbReference type="PROSITE" id="PS00061">
    <property type="entry name" value="ADH_SHORT"/>
    <property type="match status" value="1"/>
</dbReference>
<organism evidence="3 4">
    <name type="scientific">Actinacidiphila oryziradicis</name>
    <dbReference type="NCBI Taxonomy" id="2571141"/>
    <lineage>
        <taxon>Bacteria</taxon>
        <taxon>Bacillati</taxon>
        <taxon>Actinomycetota</taxon>
        <taxon>Actinomycetes</taxon>
        <taxon>Kitasatosporales</taxon>
        <taxon>Streptomycetaceae</taxon>
        <taxon>Actinacidiphila</taxon>
    </lineage>
</organism>
<comment type="caution">
    <text evidence="3">The sequence shown here is derived from an EMBL/GenBank/DDBJ whole genome shotgun (WGS) entry which is preliminary data.</text>
</comment>
<dbReference type="PRINTS" id="PR00081">
    <property type="entry name" value="GDHRDH"/>
</dbReference>